<proteinExistence type="predicted"/>
<keyword evidence="3" id="KW-1185">Reference proteome</keyword>
<dbReference type="OrthoDB" id="539213at2759"/>
<dbReference type="Gene3D" id="1.20.120.1020">
    <property type="entry name" value="Prion-inhibition and propagation, HeLo domain"/>
    <property type="match status" value="1"/>
</dbReference>
<sequence>IEPVGLAVGIAGLAGPFSTCLEVVEKVDSYKSFKHDSHALAVQFQAKKRRFEQWGSAVSINKGTLSSVHQPALDDLPTPSTAKDLLSLIQRVCANADDTASETFLLSNVNPAKRKLSVPNHVQPRGGAPSNSARRKIKLNSSASWCSTCKTLFPPTA</sequence>
<protein>
    <submittedName>
        <fullName evidence="2">Ankyrin repeat domain-containing protein 52</fullName>
    </submittedName>
</protein>
<dbReference type="Proteomes" id="UP000434172">
    <property type="component" value="Unassembled WGS sequence"/>
</dbReference>
<dbReference type="AlphaFoldDB" id="A0A8H3ZIH3"/>
<gene>
    <name evidence="2" type="ORF">GQ607_015654</name>
</gene>
<comment type="caution">
    <text evidence="2">The sequence shown here is derived from an EMBL/GenBank/DDBJ whole genome shotgun (WGS) entry which is preliminary data.</text>
</comment>
<dbReference type="Pfam" id="PF14479">
    <property type="entry name" value="HeLo"/>
    <property type="match status" value="1"/>
</dbReference>
<name>A0A8H3ZIH3_9PEZI</name>
<organism evidence="2 3">
    <name type="scientific">Colletotrichum asianum</name>
    <dbReference type="NCBI Taxonomy" id="702518"/>
    <lineage>
        <taxon>Eukaryota</taxon>
        <taxon>Fungi</taxon>
        <taxon>Dikarya</taxon>
        <taxon>Ascomycota</taxon>
        <taxon>Pezizomycotina</taxon>
        <taxon>Sordariomycetes</taxon>
        <taxon>Hypocreomycetidae</taxon>
        <taxon>Glomerellales</taxon>
        <taxon>Glomerellaceae</taxon>
        <taxon>Colletotrichum</taxon>
        <taxon>Colletotrichum gloeosporioides species complex</taxon>
    </lineage>
</organism>
<evidence type="ECO:0000313" key="3">
    <source>
        <dbReference type="Proteomes" id="UP000434172"/>
    </source>
</evidence>
<feature type="non-terminal residue" evidence="2">
    <location>
        <position position="1"/>
    </location>
</feature>
<evidence type="ECO:0000313" key="2">
    <source>
        <dbReference type="EMBL" id="KAF0317137.1"/>
    </source>
</evidence>
<evidence type="ECO:0000259" key="1">
    <source>
        <dbReference type="Pfam" id="PF14479"/>
    </source>
</evidence>
<feature type="domain" description="Prion-inhibition and propagation HeLo" evidence="1">
    <location>
        <begin position="5"/>
        <end position="109"/>
    </location>
</feature>
<dbReference type="InterPro" id="IPR029498">
    <property type="entry name" value="HeLo_dom"/>
</dbReference>
<dbReference type="InterPro" id="IPR038305">
    <property type="entry name" value="HeLo_sf"/>
</dbReference>
<reference evidence="2 3" key="1">
    <citation type="submission" date="2019-12" db="EMBL/GenBank/DDBJ databases">
        <title>A genome sequence resource for the geographically widespread anthracnose pathogen Colletotrichum asianum.</title>
        <authorList>
            <person name="Meng Y."/>
        </authorList>
    </citation>
    <scope>NUCLEOTIDE SEQUENCE [LARGE SCALE GENOMIC DNA]</scope>
    <source>
        <strain evidence="2 3">ICMP 18580</strain>
    </source>
</reference>
<dbReference type="EMBL" id="WOWK01000137">
    <property type="protein sequence ID" value="KAF0317137.1"/>
    <property type="molecule type" value="Genomic_DNA"/>
</dbReference>
<accession>A0A8H3ZIH3</accession>